<reference evidence="2" key="1">
    <citation type="submission" date="2020-03" db="EMBL/GenBank/DDBJ databases">
        <title>A high-quality chromosome-level genome assembly of a woody plant with both climbing and erect habits, Rhamnella rubrinervis.</title>
        <authorList>
            <person name="Lu Z."/>
            <person name="Yang Y."/>
            <person name="Zhu X."/>
            <person name="Sun Y."/>
        </authorList>
    </citation>
    <scope>NUCLEOTIDE SEQUENCE</scope>
    <source>
        <strain evidence="2">BYM</strain>
        <tissue evidence="2">Leaf</tissue>
    </source>
</reference>
<dbReference type="InterPro" id="IPR001810">
    <property type="entry name" value="F-box_dom"/>
</dbReference>
<dbReference type="Gene3D" id="1.20.1280.50">
    <property type="match status" value="1"/>
</dbReference>
<dbReference type="InterPro" id="IPR053781">
    <property type="entry name" value="F-box_AtFBL13-like"/>
</dbReference>
<keyword evidence="3" id="KW-1185">Reference proteome</keyword>
<dbReference type="SUPFAM" id="SSF81383">
    <property type="entry name" value="F-box domain"/>
    <property type="match status" value="1"/>
</dbReference>
<dbReference type="PANTHER" id="PTHR34145:SF68">
    <property type="entry name" value="FBD DOMAIN-CONTAINING PROTEIN"/>
    <property type="match status" value="1"/>
</dbReference>
<dbReference type="Gene3D" id="3.80.10.10">
    <property type="entry name" value="Ribonuclease Inhibitor"/>
    <property type="match status" value="1"/>
</dbReference>
<dbReference type="EMBL" id="VOIH02000006">
    <property type="protein sequence ID" value="KAF3443963.1"/>
    <property type="molecule type" value="Genomic_DNA"/>
</dbReference>
<organism evidence="2 3">
    <name type="scientific">Rhamnella rubrinervis</name>
    <dbReference type="NCBI Taxonomy" id="2594499"/>
    <lineage>
        <taxon>Eukaryota</taxon>
        <taxon>Viridiplantae</taxon>
        <taxon>Streptophyta</taxon>
        <taxon>Embryophyta</taxon>
        <taxon>Tracheophyta</taxon>
        <taxon>Spermatophyta</taxon>
        <taxon>Magnoliopsida</taxon>
        <taxon>eudicotyledons</taxon>
        <taxon>Gunneridae</taxon>
        <taxon>Pentapetalae</taxon>
        <taxon>rosids</taxon>
        <taxon>fabids</taxon>
        <taxon>Rosales</taxon>
        <taxon>Rhamnaceae</taxon>
        <taxon>rhamnoid group</taxon>
        <taxon>Rhamneae</taxon>
        <taxon>Rhamnella</taxon>
    </lineage>
</organism>
<dbReference type="Pfam" id="PF00646">
    <property type="entry name" value="F-box"/>
    <property type="match status" value="1"/>
</dbReference>
<dbReference type="OrthoDB" id="1696527at2759"/>
<sequence>MNMKKKKSSKTINKKNRRLRRCQLARIKEYCRRVYHPEDKISKLPEEILVRILSLLPLKDAAVTGVLSRRWRDLWKSMTNLNFDGDETLCRMMTTAKSNYTYYAEHNTYSDQLDSKRSSYIDWVNCVINQHVGDIHRFRVYFDLDDTFASTIDSWIMFAIKNRVQVLELELLQFGALRVVSPCYILSQQIFEKEKDFKSLKVLNLKSVGVTGEVIDYLLSKCTLLERLTVHGSSSLVNLRVVGPSLALKHIELNHCKRIKSIEICDAKQLVSFHCSCFEVEPMVKLVIRNVPMLVDVYISSPLCSGRGIDYLGLCCTVLSCCISQLRILHLNIAYQPYLENRVLPLLTNLKQLILKIDRYDNFNLLWLITFIKASPYLQRLVLKLSIYYDEQTDKLSKLMKPAKCPHNFLKEVEIIGYAGRRCDDELVISLIETFGVSLEKIIINPFLYRMEHPWRQPKHIETIKKEAMARDHAIRHLKERVPSCIKYVCI</sequence>
<evidence type="ECO:0000313" key="3">
    <source>
        <dbReference type="Proteomes" id="UP000796880"/>
    </source>
</evidence>
<dbReference type="SUPFAM" id="SSF52047">
    <property type="entry name" value="RNI-like"/>
    <property type="match status" value="1"/>
</dbReference>
<dbReference type="PANTHER" id="PTHR34145">
    <property type="entry name" value="OS02G0105600 PROTEIN"/>
    <property type="match status" value="1"/>
</dbReference>
<name>A0A8K0MFM0_9ROSA</name>
<dbReference type="InterPro" id="IPR036047">
    <property type="entry name" value="F-box-like_dom_sf"/>
</dbReference>
<dbReference type="InterPro" id="IPR053772">
    <property type="entry name" value="At1g61320/At1g61330-like"/>
</dbReference>
<dbReference type="InterPro" id="IPR032675">
    <property type="entry name" value="LRR_dom_sf"/>
</dbReference>
<evidence type="ECO:0000259" key="1">
    <source>
        <dbReference type="PROSITE" id="PS50181"/>
    </source>
</evidence>
<dbReference type="SMART" id="SM00256">
    <property type="entry name" value="FBOX"/>
    <property type="match status" value="1"/>
</dbReference>
<proteinExistence type="predicted"/>
<dbReference type="CDD" id="cd22160">
    <property type="entry name" value="F-box_AtFBL13-like"/>
    <property type="match status" value="1"/>
</dbReference>
<dbReference type="AlphaFoldDB" id="A0A8K0MFM0"/>
<gene>
    <name evidence="2" type="ORF">FNV43_RR13653</name>
</gene>
<accession>A0A8K0MFM0</accession>
<dbReference type="InterPro" id="IPR055357">
    <property type="entry name" value="LRR_At1g61320_AtMIF1"/>
</dbReference>
<dbReference type="PROSITE" id="PS50181">
    <property type="entry name" value="FBOX"/>
    <property type="match status" value="1"/>
</dbReference>
<evidence type="ECO:0000313" key="2">
    <source>
        <dbReference type="EMBL" id="KAF3443963.1"/>
    </source>
</evidence>
<dbReference type="Proteomes" id="UP000796880">
    <property type="component" value="Unassembled WGS sequence"/>
</dbReference>
<dbReference type="Pfam" id="PF23622">
    <property type="entry name" value="LRR_At1g61320_AtMIF1"/>
    <property type="match status" value="1"/>
</dbReference>
<feature type="domain" description="F-box" evidence="1">
    <location>
        <begin position="38"/>
        <end position="86"/>
    </location>
</feature>
<comment type="caution">
    <text evidence="2">The sequence shown here is derived from an EMBL/GenBank/DDBJ whole genome shotgun (WGS) entry which is preliminary data.</text>
</comment>
<protein>
    <recommendedName>
        <fullName evidence="1">F-box domain-containing protein</fullName>
    </recommendedName>
</protein>